<accession>A0A9P1I7V9</accession>
<name>A0A9P1I7V9_9PELO</name>
<dbReference type="AlphaFoldDB" id="A0A9P1I7V9"/>
<keyword evidence="1" id="KW-0472">Membrane</keyword>
<feature type="transmembrane region" description="Helical" evidence="1">
    <location>
        <begin position="132"/>
        <end position="156"/>
    </location>
</feature>
<evidence type="ECO:0000313" key="2">
    <source>
        <dbReference type="EMBL" id="CAI5441107.1"/>
    </source>
</evidence>
<feature type="transmembrane region" description="Helical" evidence="1">
    <location>
        <begin position="95"/>
        <end position="112"/>
    </location>
</feature>
<organism evidence="2 3">
    <name type="scientific">Caenorhabditis angaria</name>
    <dbReference type="NCBI Taxonomy" id="860376"/>
    <lineage>
        <taxon>Eukaryota</taxon>
        <taxon>Metazoa</taxon>
        <taxon>Ecdysozoa</taxon>
        <taxon>Nematoda</taxon>
        <taxon>Chromadorea</taxon>
        <taxon>Rhabditida</taxon>
        <taxon>Rhabditina</taxon>
        <taxon>Rhabditomorpha</taxon>
        <taxon>Rhabditoidea</taxon>
        <taxon>Rhabditidae</taxon>
        <taxon>Peloderinae</taxon>
        <taxon>Caenorhabditis</taxon>
    </lineage>
</organism>
<dbReference type="OrthoDB" id="5851198at2759"/>
<keyword evidence="1" id="KW-0812">Transmembrane</keyword>
<keyword evidence="1" id="KW-1133">Transmembrane helix</keyword>
<keyword evidence="3" id="KW-1185">Reference proteome</keyword>
<gene>
    <name evidence="2" type="ORF">CAMP_LOCUS3744</name>
</gene>
<dbReference type="EMBL" id="CANHGI010000002">
    <property type="protein sequence ID" value="CAI5441107.1"/>
    <property type="molecule type" value="Genomic_DNA"/>
</dbReference>
<reference evidence="2" key="1">
    <citation type="submission" date="2022-11" db="EMBL/GenBank/DDBJ databases">
        <authorList>
            <person name="Kikuchi T."/>
        </authorList>
    </citation>
    <scope>NUCLEOTIDE SEQUENCE</scope>
    <source>
        <strain evidence="2">PS1010</strain>
    </source>
</reference>
<evidence type="ECO:0000256" key="1">
    <source>
        <dbReference type="SAM" id="Phobius"/>
    </source>
</evidence>
<feature type="transmembrane region" description="Helical" evidence="1">
    <location>
        <begin position="69"/>
        <end position="88"/>
    </location>
</feature>
<evidence type="ECO:0000313" key="3">
    <source>
        <dbReference type="Proteomes" id="UP001152747"/>
    </source>
</evidence>
<feature type="transmembrane region" description="Helical" evidence="1">
    <location>
        <begin position="41"/>
        <end position="63"/>
    </location>
</feature>
<dbReference type="Proteomes" id="UP001152747">
    <property type="component" value="Unassembled WGS sequence"/>
</dbReference>
<proteinExistence type="predicted"/>
<comment type="caution">
    <text evidence="2">The sequence shown here is derived from an EMBL/GenBank/DDBJ whole genome shotgun (WGS) entry which is preliminary data.</text>
</comment>
<protein>
    <submittedName>
        <fullName evidence="2">Uncharacterized protein</fullName>
    </submittedName>
</protein>
<sequence>MVNLNISPFKLSMLLLRQGTAPFHTLSSHEVTKVLNKIGHFCLNLLISITFFLVSINITSIIFVEHKGIHILFDGLLVACIWLELAAVRSRTPGSLIFSAIFQIFAIGWYIFLLVNQLADIFANFYNFDYPAIINIFTFATIILYITRLFFLFILYKAISVKSTNFSITNTVFLKPTNTPVTFNSVLAPEPLDPTNPYHTKAVYNLNKSVC</sequence>